<dbReference type="EMBL" id="FZQB01000006">
    <property type="protein sequence ID" value="SNT74016.1"/>
    <property type="molecule type" value="Genomic_DNA"/>
</dbReference>
<dbReference type="GO" id="GO:0016887">
    <property type="term" value="F:ATP hydrolysis activity"/>
    <property type="evidence" value="ECO:0007669"/>
    <property type="project" value="InterPro"/>
</dbReference>
<dbReference type="InterPro" id="IPR003593">
    <property type="entry name" value="AAA+_ATPase"/>
</dbReference>
<proteinExistence type="inferred from homology"/>
<evidence type="ECO:0000313" key="9">
    <source>
        <dbReference type="EMBL" id="SNT74016.1"/>
    </source>
</evidence>
<dbReference type="Pfam" id="PF08402">
    <property type="entry name" value="TOBE_2"/>
    <property type="match status" value="1"/>
</dbReference>
<dbReference type="InterPro" id="IPR017879">
    <property type="entry name" value="PotA_ATP-bd"/>
</dbReference>
<dbReference type="Gene3D" id="2.40.50.100">
    <property type="match status" value="1"/>
</dbReference>
<dbReference type="Proteomes" id="UP000198307">
    <property type="component" value="Unassembled WGS sequence"/>
</dbReference>
<comment type="function">
    <text evidence="7">Part of the ABC transporter complex PotABCD involved in spermidine/putrescine import. Responsible for energy coupling to the transport system.</text>
</comment>
<feature type="domain" description="ABC transporter" evidence="8">
    <location>
        <begin position="7"/>
        <end position="237"/>
    </location>
</feature>
<reference evidence="9 10" key="1">
    <citation type="submission" date="2017-07" db="EMBL/GenBank/DDBJ databases">
        <authorList>
            <person name="Sun Z.S."/>
            <person name="Albrecht U."/>
            <person name="Echele G."/>
            <person name="Lee C.C."/>
        </authorList>
    </citation>
    <scope>NUCLEOTIDE SEQUENCE [LARGE SCALE GENOMIC DNA]</scope>
    <source>
        <strain evidence="9 10">DSM 14827</strain>
    </source>
</reference>
<keyword evidence="1 7" id="KW-0813">Transport</keyword>
<dbReference type="CDD" id="cd03300">
    <property type="entry name" value="ABC_PotA_N"/>
    <property type="match status" value="1"/>
</dbReference>
<keyword evidence="3 7" id="KW-0547">Nucleotide-binding</keyword>
<evidence type="ECO:0000256" key="7">
    <source>
        <dbReference type="RuleBase" id="RU364083"/>
    </source>
</evidence>
<dbReference type="PANTHER" id="PTHR42781:SF4">
    <property type="entry name" value="SPERMIDINE_PUTRESCINE IMPORT ATP-BINDING PROTEIN POTA"/>
    <property type="match status" value="1"/>
</dbReference>
<gene>
    <name evidence="7" type="primary">potA</name>
    <name evidence="9" type="ORF">SAMN05444959_106197</name>
</gene>
<comment type="subunit">
    <text evidence="7">The complex is composed of two ATP-binding proteins (PotA), two transmembrane proteins (PotB and PotC) and a solute-binding protein (PotD).</text>
</comment>
<evidence type="ECO:0000256" key="5">
    <source>
        <dbReference type="ARBA" id="ARBA00022967"/>
    </source>
</evidence>
<evidence type="ECO:0000256" key="4">
    <source>
        <dbReference type="ARBA" id="ARBA00022840"/>
    </source>
</evidence>
<dbReference type="OrthoDB" id="9802264at2"/>
<evidence type="ECO:0000259" key="8">
    <source>
        <dbReference type="PROSITE" id="PS50893"/>
    </source>
</evidence>
<evidence type="ECO:0000313" key="10">
    <source>
        <dbReference type="Proteomes" id="UP000198307"/>
    </source>
</evidence>
<organism evidence="9 10">
    <name type="scientific">Paracoccus seriniphilus</name>
    <dbReference type="NCBI Taxonomy" id="184748"/>
    <lineage>
        <taxon>Bacteria</taxon>
        <taxon>Pseudomonadati</taxon>
        <taxon>Pseudomonadota</taxon>
        <taxon>Alphaproteobacteria</taxon>
        <taxon>Rhodobacterales</taxon>
        <taxon>Paracoccaceae</taxon>
        <taxon>Paracoccus</taxon>
    </lineage>
</organism>
<keyword evidence="10" id="KW-1185">Reference proteome</keyword>
<dbReference type="InterPro" id="IPR003439">
    <property type="entry name" value="ABC_transporter-like_ATP-bd"/>
</dbReference>
<dbReference type="PROSITE" id="PS50893">
    <property type="entry name" value="ABC_TRANSPORTER_2"/>
    <property type="match status" value="1"/>
</dbReference>
<comment type="similarity">
    <text evidence="7">Belongs to the ABC transporter superfamily. Spermidine/putrescine importer (TC 3.A.1.11.1) family.</text>
</comment>
<dbReference type="RefSeq" id="WP_089344370.1">
    <property type="nucleotide sequence ID" value="NZ_CP067130.1"/>
</dbReference>
<dbReference type="GO" id="GO:0005524">
    <property type="term" value="F:ATP binding"/>
    <property type="evidence" value="ECO:0007669"/>
    <property type="project" value="UniProtKB-KW"/>
</dbReference>
<keyword evidence="5 7" id="KW-1278">Translocase</keyword>
<keyword evidence="4 7" id="KW-0067">ATP-binding</keyword>
<dbReference type="AlphaFoldDB" id="A0A239PVP4"/>
<dbReference type="PROSITE" id="PS00211">
    <property type="entry name" value="ABC_TRANSPORTER_1"/>
    <property type="match status" value="1"/>
</dbReference>
<keyword evidence="2 7" id="KW-1003">Cell membrane</keyword>
<sequence length="357" mass="39396">MSQQNAIEVQKVSKRFGSYQALHSVSFNIRSNEFFTMLGPSGCGKTTLLRMIAGFETPDTGQILLNQRDIVDIPPHKRHVNTVFQSYALFPHMTLEQNVAFGLENLGWDKARRQARVGEMLERVHMSAFANRKPAQLSGGQRQRVALARALAPEPEVLLLDEPLSALDLKLRQAMRDELRALQRDTGITFVFVTHDQEEALDMSDRIAVLGSGEVQQLGTPTEIYEEPVNRFVADFVGETNFLEVQVLESASGRATIRTPFDQVIQVPSPVNMPAGPATLSVRPEKINLGDQAPQSAFDAKVVNKNYMGGYTHYLLSAGGVEFRASRRNASRDGDTISLGSTVSVGFHENAARLLAS</sequence>
<dbReference type="SMART" id="SM00382">
    <property type="entry name" value="AAA"/>
    <property type="match status" value="1"/>
</dbReference>
<dbReference type="Gene3D" id="3.40.50.300">
    <property type="entry name" value="P-loop containing nucleotide triphosphate hydrolases"/>
    <property type="match status" value="1"/>
</dbReference>
<dbReference type="FunFam" id="3.40.50.300:FF:000133">
    <property type="entry name" value="Spermidine/putrescine import ATP-binding protein PotA"/>
    <property type="match status" value="1"/>
</dbReference>
<dbReference type="Pfam" id="PF00005">
    <property type="entry name" value="ABC_tran"/>
    <property type="match status" value="1"/>
</dbReference>
<dbReference type="InterPro" id="IPR050093">
    <property type="entry name" value="ABC_SmlMolc_Importer"/>
</dbReference>
<dbReference type="SUPFAM" id="SSF50331">
    <property type="entry name" value="MOP-like"/>
    <property type="match status" value="1"/>
</dbReference>
<dbReference type="GO" id="GO:0043190">
    <property type="term" value="C:ATP-binding cassette (ABC) transporter complex"/>
    <property type="evidence" value="ECO:0007669"/>
    <property type="project" value="InterPro"/>
</dbReference>
<dbReference type="InterPro" id="IPR005893">
    <property type="entry name" value="PotA-like"/>
</dbReference>
<accession>A0A239PVP4</accession>
<evidence type="ECO:0000256" key="2">
    <source>
        <dbReference type="ARBA" id="ARBA00022475"/>
    </source>
</evidence>
<dbReference type="EC" id="7.6.2.11" evidence="7"/>
<dbReference type="InterPro" id="IPR013611">
    <property type="entry name" value="Transp-assoc_OB_typ2"/>
</dbReference>
<dbReference type="NCBIfam" id="TIGR01187">
    <property type="entry name" value="potA"/>
    <property type="match status" value="1"/>
</dbReference>
<evidence type="ECO:0000256" key="6">
    <source>
        <dbReference type="ARBA" id="ARBA00023136"/>
    </source>
</evidence>
<protein>
    <recommendedName>
        <fullName evidence="7">Spermidine/putrescine import ATP-binding protein PotA</fullName>
        <ecNumber evidence="7">7.6.2.11</ecNumber>
    </recommendedName>
</protein>
<evidence type="ECO:0000256" key="3">
    <source>
        <dbReference type="ARBA" id="ARBA00022741"/>
    </source>
</evidence>
<name>A0A239PVP4_9RHOB</name>
<keyword evidence="6 7" id="KW-0472">Membrane</keyword>
<dbReference type="InterPro" id="IPR008995">
    <property type="entry name" value="Mo/tungstate-bd_C_term_dom"/>
</dbReference>
<comment type="catalytic activity">
    <reaction evidence="7">
        <text>ATP + H2O + polyamine-[polyamine-binding protein]Side 1 = ADP + phosphate + polyamineSide 2 + [polyamine-binding protein]Side 1.</text>
        <dbReference type="EC" id="7.6.2.11"/>
    </reaction>
</comment>
<evidence type="ECO:0000256" key="1">
    <source>
        <dbReference type="ARBA" id="ARBA00022448"/>
    </source>
</evidence>
<dbReference type="GO" id="GO:0015594">
    <property type="term" value="F:ABC-type putrescine transporter activity"/>
    <property type="evidence" value="ECO:0007669"/>
    <property type="project" value="InterPro"/>
</dbReference>
<dbReference type="SUPFAM" id="SSF52540">
    <property type="entry name" value="P-loop containing nucleoside triphosphate hydrolases"/>
    <property type="match status" value="1"/>
</dbReference>
<dbReference type="PANTHER" id="PTHR42781">
    <property type="entry name" value="SPERMIDINE/PUTRESCINE IMPORT ATP-BINDING PROTEIN POTA"/>
    <property type="match status" value="1"/>
</dbReference>
<dbReference type="InterPro" id="IPR017871">
    <property type="entry name" value="ABC_transporter-like_CS"/>
</dbReference>
<dbReference type="InterPro" id="IPR027417">
    <property type="entry name" value="P-loop_NTPase"/>
</dbReference>